<sequence length="282" mass="30668">MPSMDLLRGIEPTRPTPYDKGPETSQLSRDGSISLDDMSMGSLSPVDMPVFARKHDPPVDRSDLTNSPLLLMVPSESAVMGQLRPASPEGRYPLHPPAASTSLSPPSPILPLHIYLMDKNDHERRLLRLSGCPSLALHAARLDFGSEPEWSGRASRGPEAEGLSEPLSSWDYVERDEELHQETHRAPAAAHKRNVEAARMIGSGLDDRRKMARPAPTGKHRPVSPLSAASLSSSPRADVSTISDLVADAPLAARHISLHRELQRAGLGGLGTSAHSRLRYHR</sequence>
<evidence type="ECO:0000313" key="2">
    <source>
        <dbReference type="EMBL" id="KAH0959182.1"/>
    </source>
</evidence>
<protein>
    <submittedName>
        <fullName evidence="2">Uncharacterized protein</fullName>
    </submittedName>
</protein>
<name>A0A9P8MQE4_9HYPO</name>
<dbReference type="RefSeq" id="XP_044716695.1">
    <property type="nucleotide sequence ID" value="XM_044868114.1"/>
</dbReference>
<keyword evidence="3" id="KW-1185">Reference proteome</keyword>
<feature type="region of interest" description="Disordered" evidence="1">
    <location>
        <begin position="1"/>
        <end position="41"/>
    </location>
</feature>
<organism evidence="2 3">
    <name type="scientific">Hirsutella rhossiliensis</name>
    <dbReference type="NCBI Taxonomy" id="111463"/>
    <lineage>
        <taxon>Eukaryota</taxon>
        <taxon>Fungi</taxon>
        <taxon>Dikarya</taxon>
        <taxon>Ascomycota</taxon>
        <taxon>Pezizomycotina</taxon>
        <taxon>Sordariomycetes</taxon>
        <taxon>Hypocreomycetidae</taxon>
        <taxon>Hypocreales</taxon>
        <taxon>Ophiocordycipitaceae</taxon>
        <taxon>Hirsutella</taxon>
    </lineage>
</organism>
<dbReference type="GeneID" id="68358772"/>
<dbReference type="AlphaFoldDB" id="A0A9P8MQE4"/>
<dbReference type="Proteomes" id="UP000824596">
    <property type="component" value="Unassembled WGS sequence"/>
</dbReference>
<accession>A0A9P8MQE4</accession>
<proteinExistence type="predicted"/>
<gene>
    <name evidence="2" type="ORF">HRG_09643</name>
</gene>
<feature type="region of interest" description="Disordered" evidence="1">
    <location>
        <begin position="147"/>
        <end position="168"/>
    </location>
</feature>
<evidence type="ECO:0000313" key="3">
    <source>
        <dbReference type="Proteomes" id="UP000824596"/>
    </source>
</evidence>
<dbReference type="OrthoDB" id="4940299at2759"/>
<feature type="region of interest" description="Disordered" evidence="1">
    <location>
        <begin position="208"/>
        <end position="234"/>
    </location>
</feature>
<comment type="caution">
    <text evidence="2">The sequence shown here is derived from an EMBL/GenBank/DDBJ whole genome shotgun (WGS) entry which is preliminary data.</text>
</comment>
<reference evidence="2" key="1">
    <citation type="submission" date="2021-09" db="EMBL/GenBank/DDBJ databases">
        <title>A high-quality genome of the endoparasitic fungus Hirsutella rhossiliensis with a comparison of Hirsutella genomes reveals transposable elements contributing to genome size variation.</title>
        <authorList>
            <person name="Lin R."/>
            <person name="Jiao Y."/>
            <person name="Sun X."/>
            <person name="Ling J."/>
            <person name="Xie B."/>
            <person name="Cheng X."/>
        </authorList>
    </citation>
    <scope>NUCLEOTIDE SEQUENCE</scope>
    <source>
        <strain evidence="2">HR02</strain>
    </source>
</reference>
<evidence type="ECO:0000256" key="1">
    <source>
        <dbReference type="SAM" id="MobiDB-lite"/>
    </source>
</evidence>
<dbReference type="EMBL" id="JAIZPD010000013">
    <property type="protein sequence ID" value="KAH0959182.1"/>
    <property type="molecule type" value="Genomic_DNA"/>
</dbReference>
<feature type="compositionally biased region" description="Low complexity" evidence="1">
    <location>
        <begin position="224"/>
        <end position="234"/>
    </location>
</feature>